<keyword evidence="2" id="KW-1185">Reference proteome</keyword>
<evidence type="ECO:0000313" key="1">
    <source>
        <dbReference type="EMBL" id="STX51073.1"/>
    </source>
</evidence>
<gene>
    <name evidence="1" type="ORF">NCTC13316_01163</name>
</gene>
<proteinExistence type="predicted"/>
<reference evidence="1 2" key="1">
    <citation type="submission" date="2018-06" db="EMBL/GenBank/DDBJ databases">
        <authorList>
            <consortium name="Pathogen Informatics"/>
            <person name="Doyle S."/>
        </authorList>
    </citation>
    <scope>NUCLEOTIDE SEQUENCE [LARGE SCALE GENOMIC DNA]</scope>
    <source>
        <strain evidence="1 2">NCTC13316</strain>
    </source>
</reference>
<accession>A0A378JL86</accession>
<protein>
    <submittedName>
        <fullName evidence="1">Uncharacterized protein</fullName>
    </submittedName>
</protein>
<sequence>MEVPELKTVFELSSLQKLDLSLKFLQVMFRREEFYLNLRESLGFL</sequence>
<dbReference type="AlphaFoldDB" id="A0A378JL86"/>
<dbReference type="EMBL" id="UGOD01000001">
    <property type="protein sequence ID" value="STX51073.1"/>
    <property type="molecule type" value="Genomic_DNA"/>
</dbReference>
<organism evidence="1 2">
    <name type="scientific">Legionella busanensis</name>
    <dbReference type="NCBI Taxonomy" id="190655"/>
    <lineage>
        <taxon>Bacteria</taxon>
        <taxon>Pseudomonadati</taxon>
        <taxon>Pseudomonadota</taxon>
        <taxon>Gammaproteobacteria</taxon>
        <taxon>Legionellales</taxon>
        <taxon>Legionellaceae</taxon>
        <taxon>Legionella</taxon>
    </lineage>
</organism>
<evidence type="ECO:0000313" key="2">
    <source>
        <dbReference type="Proteomes" id="UP000254794"/>
    </source>
</evidence>
<name>A0A378JL86_9GAMM</name>
<dbReference type="Proteomes" id="UP000254794">
    <property type="component" value="Unassembled WGS sequence"/>
</dbReference>